<dbReference type="EMBL" id="MABQ02000009">
    <property type="protein sequence ID" value="PCD26724.1"/>
    <property type="molecule type" value="Genomic_DNA"/>
</dbReference>
<accession>A0A2H3GJG9</accession>
<dbReference type="Proteomes" id="UP000219602">
    <property type="component" value="Chromosome 11"/>
</dbReference>
<comment type="caution">
    <text evidence="1">The sequence shown here is derived from an EMBL/GenBank/DDBJ whole genome shotgun (WGS) entry which is preliminary data.</text>
</comment>
<evidence type="ECO:0000313" key="1">
    <source>
        <dbReference type="EMBL" id="PCD26724.1"/>
    </source>
</evidence>
<sequence length="125" mass="13036">MPQVVGIEETSVGGFCITSRGSRSSSGTFAANASSNAALFSSNSGVPRGTDLTCTTGSPGTISVAKGLHSRDFKLWVVTLEESLEDPDGRTEEEEAKVMAEECVCVTAGLPGKHGEKDNEEVVQL</sequence>
<reference evidence="1 2" key="2">
    <citation type="journal article" date="2017" name="Sci. Rep.">
        <title>A mobile pathogenicity chromosome in Fusarium oxysporum for infection of multiple cucurbit species.</title>
        <authorList>
            <person name="van Dam P."/>
            <person name="Fokkens L."/>
            <person name="Ayukawa Y."/>
            <person name="van der Gragt M."/>
            <person name="Ter Horst A."/>
            <person name="Brankovics B."/>
            <person name="Houterman P.M."/>
            <person name="Arie T."/>
            <person name="Rep M."/>
        </authorList>
    </citation>
    <scope>NUCLEOTIDE SEQUENCE [LARGE SCALE GENOMIC DNA]</scope>
    <source>
        <strain evidence="1 2">Forc016</strain>
    </source>
</reference>
<evidence type="ECO:0000313" key="2">
    <source>
        <dbReference type="Proteomes" id="UP000219602"/>
    </source>
</evidence>
<reference evidence="1 2" key="1">
    <citation type="journal article" date="2016" name="Environ. Microbiol.">
        <title>Effector profiles distinguish formae speciales of Fusarium oxysporum.</title>
        <authorList>
            <person name="van Dam P."/>
            <person name="Fokkens L."/>
            <person name="Schmidt S.M."/>
            <person name="Linmans J.H."/>
            <person name="Kistler H.C."/>
            <person name="Ma L.J."/>
            <person name="Rep M."/>
        </authorList>
    </citation>
    <scope>NUCLEOTIDE SEQUENCE [LARGE SCALE GENOMIC DNA]</scope>
    <source>
        <strain evidence="1 2">Forc016</strain>
    </source>
</reference>
<proteinExistence type="predicted"/>
<gene>
    <name evidence="1" type="ORF">AU210_013146</name>
</gene>
<name>A0A2H3GJG9_FUSOX</name>
<dbReference type="AlphaFoldDB" id="A0A2H3GJG9"/>
<organism evidence="1 2">
    <name type="scientific">Fusarium oxysporum f. sp. radicis-cucumerinum</name>
    <dbReference type="NCBI Taxonomy" id="327505"/>
    <lineage>
        <taxon>Eukaryota</taxon>
        <taxon>Fungi</taxon>
        <taxon>Dikarya</taxon>
        <taxon>Ascomycota</taxon>
        <taxon>Pezizomycotina</taxon>
        <taxon>Sordariomycetes</taxon>
        <taxon>Hypocreomycetidae</taxon>
        <taxon>Hypocreales</taxon>
        <taxon>Nectriaceae</taxon>
        <taxon>Fusarium</taxon>
        <taxon>Fusarium oxysporum species complex</taxon>
    </lineage>
</organism>
<protein>
    <submittedName>
        <fullName evidence="1">Uncharacterized protein</fullName>
    </submittedName>
</protein>